<evidence type="ECO:0000313" key="1">
    <source>
        <dbReference type="EMBL" id="KAK9199166.1"/>
    </source>
</evidence>
<dbReference type="AlphaFoldDB" id="A0AAP0M9Q4"/>
<proteinExistence type="predicted"/>
<dbReference type="Proteomes" id="UP001428341">
    <property type="component" value="Unassembled WGS sequence"/>
</dbReference>
<comment type="caution">
    <text evidence="1">The sequence shown here is derived from an EMBL/GenBank/DDBJ whole genome shotgun (WGS) entry which is preliminary data.</text>
</comment>
<organism evidence="1 2">
    <name type="scientific">Citrus x changshan-huyou</name>
    <dbReference type="NCBI Taxonomy" id="2935761"/>
    <lineage>
        <taxon>Eukaryota</taxon>
        <taxon>Viridiplantae</taxon>
        <taxon>Streptophyta</taxon>
        <taxon>Embryophyta</taxon>
        <taxon>Tracheophyta</taxon>
        <taxon>Spermatophyta</taxon>
        <taxon>Magnoliopsida</taxon>
        <taxon>eudicotyledons</taxon>
        <taxon>Gunneridae</taxon>
        <taxon>Pentapetalae</taxon>
        <taxon>rosids</taxon>
        <taxon>malvids</taxon>
        <taxon>Sapindales</taxon>
        <taxon>Rutaceae</taxon>
        <taxon>Aurantioideae</taxon>
        <taxon>Citrus</taxon>
    </lineage>
</organism>
<reference evidence="1 2" key="1">
    <citation type="submission" date="2024-05" db="EMBL/GenBank/DDBJ databases">
        <title>Haplotype-resolved chromosome-level genome assembly of Huyou (Citrus changshanensis).</title>
        <authorList>
            <person name="Miao C."/>
            <person name="Chen W."/>
            <person name="Wu Y."/>
            <person name="Wang L."/>
            <person name="Zhao S."/>
            <person name="Grierson D."/>
            <person name="Xu C."/>
            <person name="Chen K."/>
        </authorList>
    </citation>
    <scope>NUCLEOTIDE SEQUENCE [LARGE SCALE GENOMIC DNA]</scope>
    <source>
        <strain evidence="1">01-14</strain>
        <tissue evidence="1">Leaf</tissue>
    </source>
</reference>
<evidence type="ECO:0000313" key="2">
    <source>
        <dbReference type="Proteomes" id="UP001428341"/>
    </source>
</evidence>
<sequence>MPISPLLNQNTSRNSSSIKTVFWRSPGTPWLEINTDGLATGNPRISVCGFLRSCFTVALGLVMQRYMPFKLLILLFPWDGNLFS</sequence>
<accession>A0AAP0M9Q4</accession>
<protein>
    <submittedName>
        <fullName evidence="1">Uncharacterized protein</fullName>
    </submittedName>
</protein>
<keyword evidence="2" id="KW-1185">Reference proteome</keyword>
<dbReference type="EMBL" id="JBCGBO010000005">
    <property type="protein sequence ID" value="KAK9199166.1"/>
    <property type="molecule type" value="Genomic_DNA"/>
</dbReference>
<gene>
    <name evidence="1" type="ORF">WN944_014354</name>
</gene>
<name>A0AAP0M9Q4_9ROSI</name>